<dbReference type="NCBIfam" id="TIGR00014">
    <property type="entry name" value="arsC"/>
    <property type="match status" value="1"/>
</dbReference>
<dbReference type="EC" id="1.20.4.1" evidence="4"/>
<dbReference type="PANTHER" id="PTHR30041:SF4">
    <property type="entry name" value="ARSENATE REDUCTASE"/>
    <property type="match status" value="1"/>
</dbReference>
<evidence type="ECO:0000256" key="3">
    <source>
        <dbReference type="PROSITE-ProRule" id="PRU01282"/>
    </source>
</evidence>
<dbReference type="Pfam" id="PF03960">
    <property type="entry name" value="ArsC"/>
    <property type="match status" value="1"/>
</dbReference>
<protein>
    <submittedName>
        <fullName evidence="4">Arsenate reductase (Glutaredoxin)</fullName>
        <ecNumber evidence="4">1.20.4.1</ecNumber>
    </submittedName>
</protein>
<dbReference type="InterPro" id="IPR036249">
    <property type="entry name" value="Thioredoxin-like_sf"/>
</dbReference>
<evidence type="ECO:0000256" key="2">
    <source>
        <dbReference type="ARBA" id="ARBA00023002"/>
    </source>
</evidence>
<dbReference type="PROSITE" id="PS51353">
    <property type="entry name" value="ARSC"/>
    <property type="match status" value="1"/>
</dbReference>
<proteinExistence type="inferred from homology"/>
<dbReference type="InterPro" id="IPR006660">
    <property type="entry name" value="Arsenate_reductase-like"/>
</dbReference>
<keyword evidence="5" id="KW-1185">Reference proteome</keyword>
<dbReference type="CDD" id="cd03034">
    <property type="entry name" value="ArsC_ArsC"/>
    <property type="match status" value="1"/>
</dbReference>
<comment type="similarity">
    <text evidence="1 3">Belongs to the ArsC family.</text>
</comment>
<dbReference type="Gene3D" id="3.40.30.10">
    <property type="entry name" value="Glutaredoxin"/>
    <property type="match status" value="1"/>
</dbReference>
<dbReference type="AlphaFoldDB" id="A0A6I5KQH6"/>
<organism evidence="4 5">
    <name type="scientific">Flagellimonas sediminis</name>
    <dbReference type="NCBI Taxonomy" id="2696468"/>
    <lineage>
        <taxon>Bacteria</taxon>
        <taxon>Pseudomonadati</taxon>
        <taxon>Bacteroidota</taxon>
        <taxon>Flavobacteriia</taxon>
        <taxon>Flavobacteriales</taxon>
        <taxon>Flavobacteriaceae</taxon>
        <taxon>Flagellimonas</taxon>
    </lineage>
</organism>
<dbReference type="SUPFAM" id="SSF52833">
    <property type="entry name" value="Thioredoxin-like"/>
    <property type="match status" value="1"/>
</dbReference>
<sequence>MIKIYHNPRCGKSREGLQILERSGKGFEIIKYLEDVPTKEELQNLIGILGISPLELVRQNESVWKEKYKGKNLSDETVVLAMVENPKLIERPIVVVGKKAVIGRPPEKIITLLDN</sequence>
<name>A0A6I5KQH6_9FLAO</name>
<dbReference type="InterPro" id="IPR006659">
    <property type="entry name" value="Arsenate_reductase"/>
</dbReference>
<dbReference type="Proteomes" id="UP000468707">
    <property type="component" value="Unassembled WGS sequence"/>
</dbReference>
<evidence type="ECO:0000256" key="1">
    <source>
        <dbReference type="ARBA" id="ARBA00007198"/>
    </source>
</evidence>
<gene>
    <name evidence="4" type="primary">arsC</name>
    <name evidence="4" type="ORF">GTK07_05460</name>
</gene>
<dbReference type="PANTHER" id="PTHR30041">
    <property type="entry name" value="ARSENATE REDUCTASE"/>
    <property type="match status" value="1"/>
</dbReference>
<evidence type="ECO:0000313" key="4">
    <source>
        <dbReference type="EMBL" id="NDV42767.1"/>
    </source>
</evidence>
<keyword evidence="2 4" id="KW-0560">Oxidoreductase</keyword>
<reference evidence="4 5" key="1">
    <citation type="submission" date="2020-01" db="EMBL/GenBank/DDBJ databases">
        <title>Muricauda sediminis sp.nov. 40Bstr401.</title>
        <authorList>
            <person name="Xue Z."/>
            <person name="Zhu S."/>
            <person name="Ren N."/>
            <person name="Chen T."/>
            <person name="Chen X."/>
            <person name="Chen J."/>
            <person name="Yang J."/>
        </authorList>
    </citation>
    <scope>NUCLEOTIDE SEQUENCE [LARGE SCALE GENOMIC DNA]</scope>
    <source>
        <strain evidence="4 5">40Bstr401</strain>
    </source>
</reference>
<dbReference type="RefSeq" id="WP_163633836.1">
    <property type="nucleotide sequence ID" value="NZ_JAAAMI010000002.1"/>
</dbReference>
<dbReference type="GO" id="GO:0008794">
    <property type="term" value="F:arsenate reductase (glutaredoxin) activity"/>
    <property type="evidence" value="ECO:0007669"/>
    <property type="project" value="UniProtKB-EC"/>
</dbReference>
<evidence type="ECO:0000313" key="5">
    <source>
        <dbReference type="Proteomes" id="UP000468707"/>
    </source>
</evidence>
<accession>A0A6I5KQH6</accession>
<dbReference type="EMBL" id="JAAAMI010000002">
    <property type="protein sequence ID" value="NDV42767.1"/>
    <property type="molecule type" value="Genomic_DNA"/>
</dbReference>
<comment type="caution">
    <text evidence="4">The sequence shown here is derived from an EMBL/GenBank/DDBJ whole genome shotgun (WGS) entry which is preliminary data.</text>
</comment>